<evidence type="ECO:0008006" key="3">
    <source>
        <dbReference type="Google" id="ProtNLM"/>
    </source>
</evidence>
<accession>A0AAX1ND83</accession>
<sequence>MKVEDVTPVIDNKEKEEIVEKTPEDEIDVERPENYPFSIEERVSATLNVDTSTKEKFKNQLLGYNIEGFKSSTEKDFIRKFNPVSIRFPSGLWSNFYQWQTDGYQNDSWDNKSHEASLDIYAEKIKGNINDIASLNQEKLTNYGKGFHMMWTYSMNFDDAESCVARAEKDEALGFEIKDIELGNEHFWKSQRSNQTKTEYDYLNRASSVANGLHQRFPEVRVSIPLSWRRTHEEYNKVIIGDQQYFDAISLHKYMGADPDVPGESNSAYSALLTSREVLEEDVLWIRSLAGDKPIWMTEWGVSANSDVEVNSGACLGMADVYLYMAENQNVFDRANWFIFNKALNPMVVVDDRRKPVYPLQKRGYLSVLEIFNEVFMDADIIASSITSTKLNETMNAVNAVMVDKEGKQKIIAVNLSYKTALFKVLFDNQERVQSYKHQALVFEELGPVANIGIDEDPKVLINEEAKNLELPPLSISIIELNN</sequence>
<dbReference type="InterPro" id="IPR017853">
    <property type="entry name" value="GH"/>
</dbReference>
<dbReference type="Gene3D" id="3.20.20.80">
    <property type="entry name" value="Glycosidases"/>
    <property type="match status" value="1"/>
</dbReference>
<evidence type="ECO:0000313" key="1">
    <source>
        <dbReference type="EMBL" id="QWG05425.1"/>
    </source>
</evidence>
<dbReference type="KEGG" id="fya:KMW28_23695"/>
<dbReference type="SUPFAM" id="SSF51445">
    <property type="entry name" value="(Trans)glycosidases"/>
    <property type="match status" value="1"/>
</dbReference>
<proteinExistence type="predicted"/>
<dbReference type="EMBL" id="CP076133">
    <property type="protein sequence ID" value="QWG05425.1"/>
    <property type="molecule type" value="Genomic_DNA"/>
</dbReference>
<dbReference type="AlphaFoldDB" id="A0AAX1ND83"/>
<name>A0AAX1ND83_9BACT</name>
<gene>
    <name evidence="1" type="ORF">KMW28_23695</name>
</gene>
<dbReference type="RefSeq" id="WP_169661919.1">
    <property type="nucleotide sequence ID" value="NZ_CP076133.1"/>
</dbReference>
<evidence type="ECO:0000313" key="2">
    <source>
        <dbReference type="Proteomes" id="UP000678679"/>
    </source>
</evidence>
<dbReference type="Proteomes" id="UP000678679">
    <property type="component" value="Chromosome 2"/>
</dbReference>
<organism evidence="1 2">
    <name type="scientific">Flammeovirga yaeyamensis</name>
    <dbReference type="NCBI Taxonomy" id="367791"/>
    <lineage>
        <taxon>Bacteria</taxon>
        <taxon>Pseudomonadati</taxon>
        <taxon>Bacteroidota</taxon>
        <taxon>Cytophagia</taxon>
        <taxon>Cytophagales</taxon>
        <taxon>Flammeovirgaceae</taxon>
        <taxon>Flammeovirga</taxon>
    </lineage>
</organism>
<keyword evidence="2" id="KW-1185">Reference proteome</keyword>
<reference evidence="1 2" key="1">
    <citation type="submission" date="2021-05" db="EMBL/GenBank/DDBJ databases">
        <title>Comparative genomic studies on the polysaccharide-degrading batcterial strains of the Flammeovirga genus.</title>
        <authorList>
            <person name="Zewei F."/>
            <person name="Zheng Z."/>
            <person name="Yu L."/>
            <person name="Ruyue G."/>
            <person name="Yanhong M."/>
            <person name="Yuanyuan C."/>
            <person name="Jingyan G."/>
            <person name="Wenjun H."/>
        </authorList>
    </citation>
    <scope>NUCLEOTIDE SEQUENCE [LARGE SCALE GENOMIC DNA]</scope>
    <source>
        <strain evidence="1 2">NBRC:100898</strain>
    </source>
</reference>
<protein>
    <recommendedName>
        <fullName evidence="3">Asl1-like glycosyl hydrolase catalytic domain-containing protein</fullName>
    </recommendedName>
</protein>